<dbReference type="InterPro" id="IPR036236">
    <property type="entry name" value="Znf_C2H2_sf"/>
</dbReference>
<dbReference type="EMBL" id="ML170163">
    <property type="protein sequence ID" value="TDL25458.1"/>
    <property type="molecule type" value="Genomic_DNA"/>
</dbReference>
<feature type="compositionally biased region" description="Low complexity" evidence="5">
    <location>
        <begin position="465"/>
        <end position="474"/>
    </location>
</feature>
<dbReference type="InterPro" id="IPR054076">
    <property type="entry name" value="ZUO1-like_ZHD"/>
</dbReference>
<feature type="domain" description="J" evidence="6">
    <location>
        <begin position="23"/>
        <end position="89"/>
    </location>
</feature>
<dbReference type="Gene3D" id="3.30.160.60">
    <property type="entry name" value="Classic Zinc Finger"/>
    <property type="match status" value="1"/>
</dbReference>
<dbReference type="SUPFAM" id="SSF46565">
    <property type="entry name" value="Chaperone J-domain"/>
    <property type="match status" value="1"/>
</dbReference>
<dbReference type="SMART" id="SM00271">
    <property type="entry name" value="DnaJ"/>
    <property type="match status" value="1"/>
</dbReference>
<feature type="compositionally biased region" description="Basic and acidic residues" evidence="5">
    <location>
        <begin position="515"/>
        <end position="525"/>
    </location>
</feature>
<dbReference type="InterPro" id="IPR036869">
    <property type="entry name" value="J_dom_sf"/>
</dbReference>
<keyword evidence="1" id="KW-0479">Metal-binding</keyword>
<dbReference type="InterPro" id="IPR022755">
    <property type="entry name" value="Znf_C2H2_jaz"/>
</dbReference>
<sequence>MGAGESKQRQGRSDEDQTDGTTDYYSLLEVDESATQDEIKKSFRKLALVHHPDKNQGDVDGATKRFAAIQQAYEVLSDEQERAWYDSHRASLAPEPEAETVFEDIRRGAPPSRARDRGLTVRHLAPFFDASKWSGLDDSSDGFFTLYRNLFDRLSHDESQYSGRSADEYPSFGSASWSWTTHGNMDDAARHFYNYWLSFSSEKDFSWSEQWKLSEAPDRRVRRLMERENKKARDDARKEYNETVRSLVMFIRKRDPRYKSHISQQANTPSHLKPTSNATSGVETPTHAAQERRTHASSTFTPQAWQKVDLMQDQMDAADEWVEAEGEDEYECVACKKSFRSEAAWQSHERSRKHLKELERLREQMREENEELGLGSEMDGALLGEVDGVDESQIPERDEQHPEHADPDDSMTAALGIGQNLPDGLPTDESERDTSRIPRTAKRRSNRRHTTVSSRPESIEGKKAQVGGQEGQNPEPEETPSNSLLLEAEILPSEEDAARNVTSGQPELSKREKRRAREAAKKLRGDSPAQLAEMLCNVCMTSFPSRTKLFNHIKETGHALATSSAAGKKSAKKSKR</sequence>
<evidence type="ECO:0000259" key="6">
    <source>
        <dbReference type="PROSITE" id="PS50076"/>
    </source>
</evidence>
<feature type="region of interest" description="Disordered" evidence="5">
    <location>
        <begin position="557"/>
        <end position="576"/>
    </location>
</feature>
<accession>A0A4Y7QE35</accession>
<evidence type="ECO:0000256" key="4">
    <source>
        <dbReference type="PROSITE-ProRule" id="PRU00042"/>
    </source>
</evidence>
<dbReference type="InterPro" id="IPR001623">
    <property type="entry name" value="DnaJ_domain"/>
</dbReference>
<reference evidence="8 9" key="1">
    <citation type="submission" date="2018-06" db="EMBL/GenBank/DDBJ databases">
        <title>A transcriptomic atlas of mushroom development highlights an independent origin of complex multicellularity.</title>
        <authorList>
            <consortium name="DOE Joint Genome Institute"/>
            <person name="Krizsan K."/>
            <person name="Almasi E."/>
            <person name="Merenyi Z."/>
            <person name="Sahu N."/>
            <person name="Viragh M."/>
            <person name="Koszo T."/>
            <person name="Mondo S."/>
            <person name="Kiss B."/>
            <person name="Balint B."/>
            <person name="Kues U."/>
            <person name="Barry K."/>
            <person name="Hegedus J.C."/>
            <person name="Henrissat B."/>
            <person name="Johnson J."/>
            <person name="Lipzen A."/>
            <person name="Ohm R."/>
            <person name="Nagy I."/>
            <person name="Pangilinan J."/>
            <person name="Yan J."/>
            <person name="Xiong Y."/>
            <person name="Grigoriev I.V."/>
            <person name="Hibbett D.S."/>
            <person name="Nagy L.G."/>
        </authorList>
    </citation>
    <scope>NUCLEOTIDE SEQUENCE [LARGE SCALE GENOMIC DNA]</scope>
    <source>
        <strain evidence="8 9">SZMC22713</strain>
    </source>
</reference>
<proteinExistence type="predicted"/>
<dbReference type="CDD" id="cd06257">
    <property type="entry name" value="DnaJ"/>
    <property type="match status" value="1"/>
</dbReference>
<dbReference type="SMART" id="SM00355">
    <property type="entry name" value="ZnF_C2H2"/>
    <property type="match status" value="2"/>
</dbReference>
<dbReference type="Pfam" id="PF21884">
    <property type="entry name" value="ZUO1-like_ZHD"/>
    <property type="match status" value="1"/>
</dbReference>
<dbReference type="InterPro" id="IPR003604">
    <property type="entry name" value="Matrin/U1-like-C_Znf_C2H2"/>
</dbReference>
<evidence type="ECO:0000313" key="8">
    <source>
        <dbReference type="EMBL" id="TDL25458.1"/>
    </source>
</evidence>
<feature type="region of interest" description="Disordered" evidence="5">
    <location>
        <begin position="258"/>
        <end position="302"/>
    </location>
</feature>
<name>A0A4Y7QE35_9AGAM</name>
<evidence type="ECO:0000256" key="1">
    <source>
        <dbReference type="ARBA" id="ARBA00022723"/>
    </source>
</evidence>
<dbReference type="SMART" id="SM00451">
    <property type="entry name" value="ZnF_U1"/>
    <property type="match status" value="1"/>
</dbReference>
<feature type="region of interest" description="Disordered" evidence="5">
    <location>
        <begin position="1"/>
        <end position="24"/>
    </location>
</feature>
<evidence type="ECO:0000259" key="7">
    <source>
        <dbReference type="PROSITE" id="PS50157"/>
    </source>
</evidence>
<dbReference type="GO" id="GO:0008270">
    <property type="term" value="F:zinc ion binding"/>
    <property type="evidence" value="ECO:0007669"/>
    <property type="project" value="UniProtKB-KW"/>
</dbReference>
<dbReference type="Proteomes" id="UP000294933">
    <property type="component" value="Unassembled WGS sequence"/>
</dbReference>
<organism evidence="8 9">
    <name type="scientific">Rickenella mellea</name>
    <dbReference type="NCBI Taxonomy" id="50990"/>
    <lineage>
        <taxon>Eukaryota</taxon>
        <taxon>Fungi</taxon>
        <taxon>Dikarya</taxon>
        <taxon>Basidiomycota</taxon>
        <taxon>Agaricomycotina</taxon>
        <taxon>Agaricomycetes</taxon>
        <taxon>Hymenochaetales</taxon>
        <taxon>Rickenellaceae</taxon>
        <taxon>Rickenella</taxon>
    </lineage>
</organism>
<keyword evidence="2 4" id="KW-0863">Zinc-finger</keyword>
<dbReference type="PANTHER" id="PTHR44029">
    <property type="entry name" value="DNAJ HOMOLOG SUBFAMILY C MEMBER 21"/>
    <property type="match status" value="1"/>
</dbReference>
<dbReference type="PROSITE" id="PS50157">
    <property type="entry name" value="ZINC_FINGER_C2H2_2"/>
    <property type="match status" value="1"/>
</dbReference>
<dbReference type="SUPFAM" id="SSF57667">
    <property type="entry name" value="beta-beta-alpha zinc fingers"/>
    <property type="match status" value="1"/>
</dbReference>
<dbReference type="Gene3D" id="1.10.287.110">
    <property type="entry name" value="DnaJ domain"/>
    <property type="match status" value="1"/>
</dbReference>
<feature type="compositionally biased region" description="Basic and acidic residues" evidence="5">
    <location>
        <begin position="1"/>
        <end position="15"/>
    </location>
</feature>
<keyword evidence="3" id="KW-0862">Zinc</keyword>
<dbReference type="Pfam" id="PF12171">
    <property type="entry name" value="zf-C2H2_jaz"/>
    <property type="match status" value="1"/>
</dbReference>
<dbReference type="GO" id="GO:0003676">
    <property type="term" value="F:nucleic acid binding"/>
    <property type="evidence" value="ECO:0007669"/>
    <property type="project" value="InterPro"/>
</dbReference>
<dbReference type="STRING" id="50990.A0A4Y7QE35"/>
<dbReference type="GO" id="GO:0005737">
    <property type="term" value="C:cytoplasm"/>
    <property type="evidence" value="ECO:0007669"/>
    <property type="project" value="TreeGrafter"/>
</dbReference>
<dbReference type="AlphaFoldDB" id="A0A4Y7QE35"/>
<dbReference type="PROSITE" id="PS50076">
    <property type="entry name" value="DNAJ_2"/>
    <property type="match status" value="1"/>
</dbReference>
<feature type="domain" description="C2H2-type" evidence="7">
    <location>
        <begin position="330"/>
        <end position="359"/>
    </location>
</feature>
<feature type="compositionally biased region" description="Basic and acidic residues" evidence="5">
    <location>
        <begin position="394"/>
        <end position="407"/>
    </location>
</feature>
<dbReference type="PROSITE" id="PS00636">
    <property type="entry name" value="DNAJ_1"/>
    <property type="match status" value="1"/>
</dbReference>
<feature type="region of interest" description="Disordered" evidence="5">
    <location>
        <begin position="364"/>
        <end position="529"/>
    </location>
</feature>
<feature type="compositionally biased region" description="Low complexity" evidence="5">
    <location>
        <begin position="559"/>
        <end position="568"/>
    </location>
</feature>
<dbReference type="VEuPathDB" id="FungiDB:BD410DRAFT_895730"/>
<dbReference type="InterPro" id="IPR018253">
    <property type="entry name" value="DnaJ_domain_CS"/>
</dbReference>
<dbReference type="InterPro" id="IPR051964">
    <property type="entry name" value="Chaperone_stress_response"/>
</dbReference>
<feature type="compositionally biased region" description="Polar residues" evidence="5">
    <location>
        <begin position="261"/>
        <end position="283"/>
    </location>
</feature>
<gene>
    <name evidence="8" type="ORF">BD410DRAFT_895730</name>
</gene>
<dbReference type="InterPro" id="IPR013087">
    <property type="entry name" value="Znf_C2H2_type"/>
</dbReference>
<evidence type="ECO:0000256" key="3">
    <source>
        <dbReference type="ARBA" id="ARBA00022833"/>
    </source>
</evidence>
<evidence type="ECO:0000256" key="5">
    <source>
        <dbReference type="SAM" id="MobiDB-lite"/>
    </source>
</evidence>
<dbReference type="PRINTS" id="PR00625">
    <property type="entry name" value="JDOMAIN"/>
</dbReference>
<feature type="compositionally biased region" description="Basic residues" evidence="5">
    <location>
        <begin position="439"/>
        <end position="450"/>
    </location>
</feature>
<protein>
    <submittedName>
        <fullName evidence="8">DnaJ-domain-containing protein</fullName>
    </submittedName>
</protein>
<dbReference type="Pfam" id="PF00226">
    <property type="entry name" value="DnaJ"/>
    <property type="match status" value="1"/>
</dbReference>
<keyword evidence="9" id="KW-1185">Reference proteome</keyword>
<dbReference type="PANTHER" id="PTHR44029:SF1">
    <property type="entry name" value="DNAJ HOMOLOG SUBFAMILY C MEMBER 21"/>
    <property type="match status" value="1"/>
</dbReference>
<evidence type="ECO:0000256" key="2">
    <source>
        <dbReference type="ARBA" id="ARBA00022771"/>
    </source>
</evidence>
<evidence type="ECO:0000313" key="9">
    <source>
        <dbReference type="Proteomes" id="UP000294933"/>
    </source>
</evidence>
<dbReference type="PROSITE" id="PS00028">
    <property type="entry name" value="ZINC_FINGER_C2H2_1"/>
    <property type="match status" value="2"/>
</dbReference>
<dbReference type="OrthoDB" id="5894at2759"/>